<dbReference type="InterPro" id="IPR017293">
    <property type="entry name" value="N-acetylmuramoyl-L-ala_amidase"/>
</dbReference>
<feature type="region of interest" description="Disordered" evidence="3">
    <location>
        <begin position="173"/>
        <end position="192"/>
    </location>
</feature>
<name>A0A1B1Z3E5_9BACL</name>
<evidence type="ECO:0000259" key="5">
    <source>
        <dbReference type="PROSITE" id="PS51781"/>
    </source>
</evidence>
<sequence>MKANVKLVNLILCSFLILSLIPAISASAESKATVNATSLNVRSEPALSAKKIGSLKNGDTVTVLKTEKGWANINFNGKKGWVSAEFLKVKNGSAPSSQPPKTEKPAAKQAKVTATSLNVRKGPSLQHTIVGSLKNGTVVTIQNQDGKWSSITYGKISGWVSNAYLLEQTSQPPVAQKPVNNNSGNTNNNNNGKWGSVTATYLNFRSSGDLNAPIIGSLKYGTAVQILSESYGWSSIQTSDGKKGWASTKYISVQSGSSLVTTAPKPETKPPSAPPASVLKKVVVMTDGVNIRQGPSTAYLIIGKANQGDEYAYIQSKNDWVQLRLPNGNNAWIAGWLVAIQQNSSSPNSNTGTTSPKPSTNGLKGKRIVIDPGHGGHDPGALGKNHGTHESELTLMSARLLATQLSKAAAVVILTRSDSNYLSLNKRVEISHYHFADAFISLHYNSALDTRASGLLTFYYGQKDIKLADSVHSGLLQAGTGLSGGNVRFGNFHVLRENKQPAVLVELGFLSNSFDEMTVRTDSFQSKAASGITNGLAKYFQ</sequence>
<feature type="compositionally biased region" description="Low complexity" evidence="3">
    <location>
        <begin position="180"/>
        <end position="192"/>
    </location>
</feature>
<dbReference type="InterPro" id="IPR003646">
    <property type="entry name" value="SH3-like_bac-type"/>
</dbReference>
<dbReference type="PROSITE" id="PS51781">
    <property type="entry name" value="SH3B"/>
    <property type="match status" value="4"/>
</dbReference>
<dbReference type="Gene3D" id="3.40.630.40">
    <property type="entry name" value="Zn-dependent exopeptidases"/>
    <property type="match status" value="1"/>
</dbReference>
<feature type="domain" description="SH3b" evidence="5">
    <location>
        <begin position="107"/>
        <end position="169"/>
    </location>
</feature>
<evidence type="ECO:0000256" key="3">
    <source>
        <dbReference type="SAM" id="MobiDB-lite"/>
    </source>
</evidence>
<dbReference type="Pfam" id="PF01520">
    <property type="entry name" value="Amidase_3"/>
    <property type="match status" value="1"/>
</dbReference>
<dbReference type="GO" id="GO:0009253">
    <property type="term" value="P:peptidoglycan catabolic process"/>
    <property type="evidence" value="ECO:0007669"/>
    <property type="project" value="InterPro"/>
</dbReference>
<dbReference type="STRING" id="255247.ABE41_007825"/>
<dbReference type="RefSeq" id="WP_066288474.1">
    <property type="nucleotide sequence ID" value="NZ_CP016761.1"/>
</dbReference>
<dbReference type="SMART" id="SM00287">
    <property type="entry name" value="SH3b"/>
    <property type="match status" value="4"/>
</dbReference>
<evidence type="ECO:0000256" key="1">
    <source>
        <dbReference type="ARBA" id="ARBA00022801"/>
    </source>
</evidence>
<dbReference type="SMART" id="SM00646">
    <property type="entry name" value="Ami_3"/>
    <property type="match status" value="1"/>
</dbReference>
<keyword evidence="4" id="KW-0732">Signal</keyword>
<dbReference type="CDD" id="cd02696">
    <property type="entry name" value="MurNAc-LAA"/>
    <property type="match status" value="1"/>
</dbReference>
<feature type="domain" description="SH3b" evidence="5">
    <location>
        <begin position="192"/>
        <end position="255"/>
    </location>
</feature>
<dbReference type="AlphaFoldDB" id="A0A1B1Z3E5"/>
<feature type="chain" id="PRO_5008533214" description="SH3b domain-containing protein" evidence="4">
    <location>
        <begin position="29"/>
        <end position="541"/>
    </location>
</feature>
<accession>A0A1B1Z3E5</accession>
<dbReference type="InterPro" id="IPR036028">
    <property type="entry name" value="SH3-like_dom_sf"/>
</dbReference>
<protein>
    <recommendedName>
        <fullName evidence="5">SH3b domain-containing protein</fullName>
    </recommendedName>
</protein>
<dbReference type="Gene3D" id="2.30.30.40">
    <property type="entry name" value="SH3 Domains"/>
    <property type="match status" value="4"/>
</dbReference>
<feature type="compositionally biased region" description="Low complexity" evidence="3">
    <location>
        <begin position="344"/>
        <end position="362"/>
    </location>
</feature>
<keyword evidence="7" id="KW-1185">Reference proteome</keyword>
<organism evidence="6 7">
    <name type="scientific">Fictibacillus arsenicus</name>
    <dbReference type="NCBI Taxonomy" id="255247"/>
    <lineage>
        <taxon>Bacteria</taxon>
        <taxon>Bacillati</taxon>
        <taxon>Bacillota</taxon>
        <taxon>Bacilli</taxon>
        <taxon>Bacillales</taxon>
        <taxon>Fictibacillaceae</taxon>
        <taxon>Fictibacillus</taxon>
    </lineage>
</organism>
<gene>
    <name evidence="6" type="ORF">ABE41_007825</name>
</gene>
<dbReference type="GO" id="GO:0071555">
    <property type="term" value="P:cell wall organization"/>
    <property type="evidence" value="ECO:0007669"/>
    <property type="project" value="UniProtKB-KW"/>
</dbReference>
<dbReference type="KEGG" id="far:ABE41_007825"/>
<reference evidence="6 7" key="1">
    <citation type="submission" date="2016-08" db="EMBL/GenBank/DDBJ databases">
        <title>Complete genome sequence of Fictibacillus arsenicus G25-54, a strain with toxicity to nematodes and a potential arsenic-resistance activity.</title>
        <authorList>
            <person name="Zheng Z."/>
        </authorList>
    </citation>
    <scope>NUCLEOTIDE SEQUENCE [LARGE SCALE GENOMIC DNA]</scope>
    <source>
        <strain evidence="6 7">G25-54</strain>
    </source>
</reference>
<dbReference type="GO" id="GO:0030288">
    <property type="term" value="C:outer membrane-bounded periplasmic space"/>
    <property type="evidence" value="ECO:0007669"/>
    <property type="project" value="TreeGrafter"/>
</dbReference>
<dbReference type="SUPFAM" id="SSF50044">
    <property type="entry name" value="SH3-domain"/>
    <property type="match status" value="1"/>
</dbReference>
<dbReference type="InterPro" id="IPR002508">
    <property type="entry name" value="MurNAc-LAA_cat"/>
</dbReference>
<feature type="region of interest" description="Disordered" evidence="3">
    <location>
        <begin position="344"/>
        <end position="363"/>
    </location>
</feature>
<dbReference type="EMBL" id="CP016761">
    <property type="protein sequence ID" value="ANX11914.1"/>
    <property type="molecule type" value="Genomic_DNA"/>
</dbReference>
<feature type="signal peptide" evidence="4">
    <location>
        <begin position="1"/>
        <end position="28"/>
    </location>
</feature>
<evidence type="ECO:0000313" key="7">
    <source>
        <dbReference type="Proteomes" id="UP000077412"/>
    </source>
</evidence>
<keyword evidence="1" id="KW-0378">Hydrolase</keyword>
<feature type="domain" description="SH3b" evidence="5">
    <location>
        <begin position="29"/>
        <end position="91"/>
    </location>
</feature>
<proteinExistence type="predicted"/>
<evidence type="ECO:0000256" key="2">
    <source>
        <dbReference type="ARBA" id="ARBA00023316"/>
    </source>
</evidence>
<dbReference type="Proteomes" id="UP000077412">
    <property type="component" value="Chromosome"/>
</dbReference>
<dbReference type="SUPFAM" id="SSF53187">
    <property type="entry name" value="Zn-dependent exopeptidases"/>
    <property type="match status" value="1"/>
</dbReference>
<keyword evidence="2" id="KW-0961">Cell wall biogenesis/degradation</keyword>
<evidence type="ECO:0000313" key="6">
    <source>
        <dbReference type="EMBL" id="ANX11914.1"/>
    </source>
</evidence>
<evidence type="ECO:0000256" key="4">
    <source>
        <dbReference type="SAM" id="SignalP"/>
    </source>
</evidence>
<feature type="domain" description="SH3b" evidence="5">
    <location>
        <begin position="277"/>
        <end position="341"/>
    </location>
</feature>
<dbReference type="PIRSF" id="PIRSF037846">
    <property type="entry name" value="Autolysin_YrvJ_prd"/>
    <property type="match status" value="1"/>
</dbReference>
<dbReference type="PANTHER" id="PTHR30404">
    <property type="entry name" value="N-ACETYLMURAMOYL-L-ALANINE AMIDASE"/>
    <property type="match status" value="1"/>
</dbReference>
<dbReference type="GO" id="GO:0008745">
    <property type="term" value="F:N-acetylmuramoyl-L-alanine amidase activity"/>
    <property type="evidence" value="ECO:0007669"/>
    <property type="project" value="InterPro"/>
</dbReference>
<dbReference type="PANTHER" id="PTHR30404:SF0">
    <property type="entry name" value="N-ACETYLMURAMOYL-L-ALANINE AMIDASE AMIC"/>
    <property type="match status" value="1"/>
</dbReference>
<dbReference type="Pfam" id="PF08239">
    <property type="entry name" value="SH3_3"/>
    <property type="match status" value="4"/>
</dbReference>
<dbReference type="InterPro" id="IPR050695">
    <property type="entry name" value="N-acetylmuramoyl_amidase_3"/>
</dbReference>